<dbReference type="Gene3D" id="2.40.50.1020">
    <property type="entry name" value="LytTr DNA-binding domain"/>
    <property type="match status" value="1"/>
</dbReference>
<keyword evidence="1" id="KW-0963">Cytoplasm</keyword>
<dbReference type="Pfam" id="PF04397">
    <property type="entry name" value="LytTR"/>
    <property type="match status" value="1"/>
</dbReference>
<evidence type="ECO:0000259" key="5">
    <source>
        <dbReference type="PROSITE" id="PS50930"/>
    </source>
</evidence>
<proteinExistence type="predicted"/>
<dbReference type="PROSITE" id="PS50930">
    <property type="entry name" value="HTH_LYTTR"/>
    <property type="match status" value="1"/>
</dbReference>
<gene>
    <name evidence="6" type="ORF">FC85_GL000670</name>
</gene>
<dbReference type="PANTHER" id="PTHR37299">
    <property type="entry name" value="TRANSCRIPTIONAL REGULATOR-RELATED"/>
    <property type="match status" value="1"/>
</dbReference>
<keyword evidence="3" id="KW-0238">DNA-binding</keyword>
<accession>A0A0R1SGF9</accession>
<dbReference type="STRING" id="1423739.FC85_GL000670"/>
<name>A0A0R1SGF9_9LACO</name>
<dbReference type="SMART" id="SM00850">
    <property type="entry name" value="LytTR"/>
    <property type="match status" value="1"/>
</dbReference>
<feature type="domain" description="HTH LytTR-type" evidence="5">
    <location>
        <begin position="42"/>
        <end position="145"/>
    </location>
</feature>
<keyword evidence="4" id="KW-0804">Transcription</keyword>
<keyword evidence="2" id="KW-0805">Transcription regulation</keyword>
<reference evidence="6 7" key="1">
    <citation type="journal article" date="2015" name="Genome Announc.">
        <title>Expanding the biotechnology potential of lactobacilli through comparative genomics of 213 strains and associated genera.</title>
        <authorList>
            <person name="Sun Z."/>
            <person name="Harris H.M."/>
            <person name="McCann A."/>
            <person name="Guo C."/>
            <person name="Argimon S."/>
            <person name="Zhang W."/>
            <person name="Yang X."/>
            <person name="Jeffery I.B."/>
            <person name="Cooney J.C."/>
            <person name="Kagawa T.F."/>
            <person name="Liu W."/>
            <person name="Song Y."/>
            <person name="Salvetti E."/>
            <person name="Wrobel A."/>
            <person name="Rasinkangas P."/>
            <person name="Parkhill J."/>
            <person name="Rea M.C."/>
            <person name="O'Sullivan O."/>
            <person name="Ritari J."/>
            <person name="Douillard F.P."/>
            <person name="Paul Ross R."/>
            <person name="Yang R."/>
            <person name="Briner A.E."/>
            <person name="Felis G.E."/>
            <person name="de Vos W.M."/>
            <person name="Barrangou R."/>
            <person name="Klaenhammer T.R."/>
            <person name="Caufield P.W."/>
            <person name="Cui Y."/>
            <person name="Zhang H."/>
            <person name="O'Toole P.W."/>
        </authorList>
    </citation>
    <scope>NUCLEOTIDE SEQUENCE [LARGE SCALE GENOMIC DNA]</scope>
    <source>
        <strain evidence="6 7">DSM 14421</strain>
    </source>
</reference>
<dbReference type="InterPro" id="IPR046947">
    <property type="entry name" value="LytR-like"/>
</dbReference>
<dbReference type="GO" id="GO:0000156">
    <property type="term" value="F:phosphorelay response regulator activity"/>
    <property type="evidence" value="ECO:0007669"/>
    <property type="project" value="InterPro"/>
</dbReference>
<dbReference type="GO" id="GO:0003677">
    <property type="term" value="F:DNA binding"/>
    <property type="evidence" value="ECO:0007669"/>
    <property type="project" value="UniProtKB-KW"/>
</dbReference>
<evidence type="ECO:0000256" key="3">
    <source>
        <dbReference type="ARBA" id="ARBA00023125"/>
    </source>
</evidence>
<organism evidence="6 7">
    <name type="scientific">Lentilactobacillus diolivorans DSM 14421</name>
    <dbReference type="NCBI Taxonomy" id="1423739"/>
    <lineage>
        <taxon>Bacteria</taxon>
        <taxon>Bacillati</taxon>
        <taxon>Bacillota</taxon>
        <taxon>Bacilli</taxon>
        <taxon>Lactobacillales</taxon>
        <taxon>Lactobacillaceae</taxon>
        <taxon>Lentilactobacillus</taxon>
    </lineage>
</organism>
<evidence type="ECO:0000313" key="7">
    <source>
        <dbReference type="Proteomes" id="UP000052013"/>
    </source>
</evidence>
<evidence type="ECO:0000256" key="4">
    <source>
        <dbReference type="ARBA" id="ARBA00023163"/>
    </source>
</evidence>
<sequence length="145" mass="17157">MKIEVKIIHTLDDNTLLLGINKRTTLINKIIDFIRGQDEETIIANHNRRHYMISLGTCITFYTAKKKVYTLTQDQKELLVSKRLYELEETLPEAFIRISNTEIINLNFVKEFQINKTGIIIIYFKNGYQTSSSRRYLKKVKERLQ</sequence>
<dbReference type="PANTHER" id="PTHR37299:SF2">
    <property type="entry name" value="HTH LYTTR-TYPE DOMAIN-CONTAINING PROTEIN"/>
    <property type="match status" value="1"/>
</dbReference>
<dbReference type="PATRIC" id="fig|1423739.3.peg.700"/>
<evidence type="ECO:0000313" key="6">
    <source>
        <dbReference type="EMBL" id="KRL64883.1"/>
    </source>
</evidence>
<dbReference type="AlphaFoldDB" id="A0A0R1SGF9"/>
<dbReference type="InterPro" id="IPR007492">
    <property type="entry name" value="LytTR_DNA-bd_dom"/>
</dbReference>
<dbReference type="RefSeq" id="WP_057865133.1">
    <property type="nucleotide sequence ID" value="NZ_AZEY01000079.1"/>
</dbReference>
<protein>
    <recommendedName>
        <fullName evidence="5">HTH LytTR-type domain-containing protein</fullName>
    </recommendedName>
</protein>
<dbReference type="EMBL" id="AZEY01000079">
    <property type="protein sequence ID" value="KRL64883.1"/>
    <property type="molecule type" value="Genomic_DNA"/>
</dbReference>
<dbReference type="Proteomes" id="UP000052013">
    <property type="component" value="Unassembled WGS sequence"/>
</dbReference>
<evidence type="ECO:0000256" key="1">
    <source>
        <dbReference type="ARBA" id="ARBA00022490"/>
    </source>
</evidence>
<comment type="caution">
    <text evidence="6">The sequence shown here is derived from an EMBL/GenBank/DDBJ whole genome shotgun (WGS) entry which is preliminary data.</text>
</comment>
<evidence type="ECO:0000256" key="2">
    <source>
        <dbReference type="ARBA" id="ARBA00023015"/>
    </source>
</evidence>